<reference evidence="1" key="2">
    <citation type="submission" date="2023-07" db="EMBL/GenBank/DDBJ databases">
        <authorList>
            <person name="Bai X.-H."/>
            <person name="Wang H.-H."/>
            <person name="Wang J."/>
            <person name="Ma M.-Y."/>
            <person name="Hu H.-H."/>
            <person name="Song Z.-L."/>
            <person name="Ma H.-G."/>
            <person name="Fan Y."/>
            <person name="Du C.-Y."/>
            <person name="Xu J.-C."/>
        </authorList>
    </citation>
    <scope>NUCLEOTIDE SEQUENCE</scope>
    <source>
        <strain evidence="1">CZ1</strain>
    </source>
</reference>
<reference evidence="1" key="1">
    <citation type="journal article" date="2023" name="Plants (Basel)">
        <title>Genomic Analysis of Leptolyngbya boryana CZ1 Reveals Efficient Carbon Fixation Modules.</title>
        <authorList>
            <person name="Bai X."/>
            <person name="Wang H."/>
            <person name="Cheng W."/>
            <person name="Wang J."/>
            <person name="Ma M."/>
            <person name="Hu H."/>
            <person name="Song Z."/>
            <person name="Ma H."/>
            <person name="Fan Y."/>
            <person name="Du C."/>
            <person name="Xu J."/>
        </authorList>
    </citation>
    <scope>NUCLEOTIDE SEQUENCE</scope>
    <source>
        <strain evidence="1">CZ1</strain>
    </source>
</reference>
<dbReference type="PANTHER" id="PTHR33293:SF2">
    <property type="entry name" value="TRANSPOSASE"/>
    <property type="match status" value="1"/>
</dbReference>
<dbReference type="InterPro" id="IPR051354">
    <property type="entry name" value="Transposase_27_IS1"/>
</dbReference>
<name>A0AA97AQE5_LEPBY</name>
<sequence length="275" mass="31537">MECPLCGHPKAHKHGKMPNGHQRYLCPTCNQTFSENFDSLYYRRHISPEQIQQVLQAHSEGSSLRGVSRITGLAYNTVVSIVRAASQRAQLVHNAEVQAVETSEVSADELWSFVKKQKQCLSQERETGDCWIGLSLANSSGLILAARVGKHNDELLEQLVMNTEGKTNCKRFNSDDWGGYERVLPLEIQHHIGKDKTQRLERINGIVRQQTGRWHRRQNKFGKVWEQTKVTTRLVVSYFSWIWQHSRFKSTAAQRAGLTVRSWAWYDIATYPTLS</sequence>
<dbReference type="GO" id="GO:0006313">
    <property type="term" value="P:DNA transposition"/>
    <property type="evidence" value="ECO:0007669"/>
    <property type="project" value="InterPro"/>
</dbReference>
<gene>
    <name evidence="1" type="ORF">Q2T42_16020</name>
</gene>
<dbReference type="RefSeq" id="WP_316425680.1">
    <property type="nucleotide sequence ID" value="NZ_CP130144.1"/>
</dbReference>
<proteinExistence type="predicted"/>
<evidence type="ECO:0000313" key="1">
    <source>
        <dbReference type="EMBL" id="WNZ43360.1"/>
    </source>
</evidence>
<dbReference type="InterPro" id="IPR005063">
    <property type="entry name" value="Transposase_27"/>
</dbReference>
<dbReference type="AlphaFoldDB" id="A0AA97AQE5"/>
<dbReference type="GO" id="GO:0003677">
    <property type="term" value="F:DNA binding"/>
    <property type="evidence" value="ECO:0007669"/>
    <property type="project" value="InterPro"/>
</dbReference>
<protein>
    <submittedName>
        <fullName evidence="1">IS1 family transposase</fullName>
    </submittedName>
</protein>
<dbReference type="GO" id="GO:0004803">
    <property type="term" value="F:transposase activity"/>
    <property type="evidence" value="ECO:0007669"/>
    <property type="project" value="InterPro"/>
</dbReference>
<dbReference type="NCBIfam" id="NF033558">
    <property type="entry name" value="transpos_IS1"/>
    <property type="match status" value="1"/>
</dbReference>
<dbReference type="PANTHER" id="PTHR33293">
    <property type="entry name" value="INSERTION ELEMENT IS1 1 PROTEIN INSB-RELATED"/>
    <property type="match status" value="1"/>
</dbReference>
<dbReference type="EMBL" id="CP130144">
    <property type="protein sequence ID" value="WNZ43360.1"/>
    <property type="molecule type" value="Genomic_DNA"/>
</dbReference>
<dbReference type="Pfam" id="PF03400">
    <property type="entry name" value="DDE_Tnp_IS1"/>
    <property type="match status" value="1"/>
</dbReference>
<accession>A0AA97AQE5</accession>
<organism evidence="1">
    <name type="scientific">Leptolyngbya boryana CZ1</name>
    <dbReference type="NCBI Taxonomy" id="3060204"/>
    <lineage>
        <taxon>Bacteria</taxon>
        <taxon>Bacillati</taxon>
        <taxon>Cyanobacteriota</taxon>
        <taxon>Cyanophyceae</taxon>
        <taxon>Leptolyngbyales</taxon>
        <taxon>Leptolyngbyaceae</taxon>
        <taxon>Leptolyngbya group</taxon>
        <taxon>Leptolyngbya</taxon>
    </lineage>
</organism>